<dbReference type="Proteomes" id="UP000244073">
    <property type="component" value="Unassembled WGS sequence"/>
</dbReference>
<evidence type="ECO:0000259" key="7">
    <source>
        <dbReference type="Pfam" id="PF12340"/>
    </source>
</evidence>
<dbReference type="InterPro" id="IPR051346">
    <property type="entry name" value="OTU_Deubiquitinase"/>
</dbReference>
<dbReference type="AlphaFoldDB" id="A0A2T5LUE5"/>
<evidence type="ECO:0000256" key="1">
    <source>
        <dbReference type="ARBA" id="ARBA00000707"/>
    </source>
</evidence>
<keyword evidence="4" id="KW-0833">Ubl conjugation pathway</keyword>
<protein>
    <recommendedName>
        <fullName evidence="2">ubiquitinyl hydrolase 1</fullName>
        <ecNumber evidence="2">3.4.19.12</ecNumber>
    </recommendedName>
</protein>
<dbReference type="GO" id="GO:0004843">
    <property type="term" value="F:cysteine-type deubiquitinase activity"/>
    <property type="evidence" value="ECO:0007669"/>
    <property type="project" value="UniProtKB-EC"/>
</dbReference>
<dbReference type="InterPro" id="IPR022105">
    <property type="entry name" value="DUF3645"/>
</dbReference>
<dbReference type="RefSeq" id="XP_040751304.1">
    <property type="nucleotide sequence ID" value="XM_040898946.1"/>
</dbReference>
<keyword evidence="3" id="KW-0645">Protease</keyword>
<dbReference type="PANTHER" id="PTHR13367">
    <property type="entry name" value="UBIQUITIN THIOESTERASE"/>
    <property type="match status" value="1"/>
</dbReference>
<feature type="domain" description="DUF3638" evidence="7">
    <location>
        <begin position="81"/>
        <end position="278"/>
    </location>
</feature>
<comment type="catalytic activity">
    <reaction evidence="1">
        <text>Thiol-dependent hydrolysis of ester, thioester, amide, peptide and isopeptide bonds formed by the C-terminal Gly of ubiquitin (a 76-residue protein attached to proteins as an intracellular targeting signal).</text>
        <dbReference type="EC" id="3.4.19.12"/>
    </reaction>
</comment>
<dbReference type="PANTHER" id="PTHR13367:SF33">
    <property type="entry name" value="P-LOOP CONTAINING NUCLEOSIDE TRIPHOSPHATE HYDROLASE PROTEIN"/>
    <property type="match status" value="1"/>
</dbReference>
<dbReference type="EC" id="3.4.19.12" evidence="2"/>
<dbReference type="GO" id="GO:0006508">
    <property type="term" value="P:proteolysis"/>
    <property type="evidence" value="ECO:0007669"/>
    <property type="project" value="UniProtKB-KW"/>
</dbReference>
<dbReference type="Pfam" id="PF12340">
    <property type="entry name" value="DUF3638"/>
    <property type="match status" value="1"/>
</dbReference>
<dbReference type="EMBL" id="MSFN02000005">
    <property type="protein sequence ID" value="PTU19912.1"/>
    <property type="molecule type" value="Genomic_DNA"/>
</dbReference>
<reference evidence="9 10" key="1">
    <citation type="journal article" date="2018" name="Proc. Natl. Acad. Sci. U.S.A.">
        <title>Linking secondary metabolites to gene clusters through genome sequencing of six diverse Aspergillus species.</title>
        <authorList>
            <person name="Kaerboelling I."/>
            <person name="Vesth T.C."/>
            <person name="Frisvad J.C."/>
            <person name="Nybo J.L."/>
            <person name="Theobald S."/>
            <person name="Kuo A."/>
            <person name="Bowyer P."/>
            <person name="Matsuda Y."/>
            <person name="Mondo S."/>
            <person name="Lyhne E.K."/>
            <person name="Kogle M.E."/>
            <person name="Clum A."/>
            <person name="Lipzen A."/>
            <person name="Salamov A."/>
            <person name="Ngan C.Y."/>
            <person name="Daum C."/>
            <person name="Chiniquy J."/>
            <person name="Barry K."/>
            <person name="LaButti K."/>
            <person name="Haridas S."/>
            <person name="Simmons B.A."/>
            <person name="Magnuson J.K."/>
            <person name="Mortensen U.H."/>
            <person name="Larsen T.O."/>
            <person name="Grigoriev I.V."/>
            <person name="Baker S.E."/>
            <person name="Andersen M.R."/>
        </authorList>
    </citation>
    <scope>NUCLEOTIDE SEQUENCE [LARGE SCALE GENOMIC DNA]</scope>
    <source>
        <strain evidence="9 10">IBT 24754</strain>
    </source>
</reference>
<dbReference type="GeneID" id="63815828"/>
<evidence type="ECO:0000256" key="4">
    <source>
        <dbReference type="ARBA" id="ARBA00022786"/>
    </source>
</evidence>
<gene>
    <name evidence="9" type="ORF">P175DRAFT_0516960</name>
</gene>
<dbReference type="Pfam" id="PF12359">
    <property type="entry name" value="DUF3645"/>
    <property type="match status" value="1"/>
</dbReference>
<keyword evidence="6" id="KW-0788">Thiol protease</keyword>
<name>A0A2T5LUE5_9EURO</name>
<organism evidence="9 10">
    <name type="scientific">Aspergillus ochraceoroseus IBT 24754</name>
    <dbReference type="NCBI Taxonomy" id="1392256"/>
    <lineage>
        <taxon>Eukaryota</taxon>
        <taxon>Fungi</taxon>
        <taxon>Dikarya</taxon>
        <taxon>Ascomycota</taxon>
        <taxon>Pezizomycotina</taxon>
        <taxon>Eurotiomycetes</taxon>
        <taxon>Eurotiomycetidae</taxon>
        <taxon>Eurotiales</taxon>
        <taxon>Aspergillaceae</taxon>
        <taxon>Aspergillus</taxon>
        <taxon>Aspergillus subgen. Nidulantes</taxon>
    </lineage>
</organism>
<evidence type="ECO:0000256" key="2">
    <source>
        <dbReference type="ARBA" id="ARBA00012759"/>
    </source>
</evidence>
<evidence type="ECO:0000256" key="3">
    <source>
        <dbReference type="ARBA" id="ARBA00022670"/>
    </source>
</evidence>
<accession>A0A2T5LUE5</accession>
<feature type="domain" description="DUF3645" evidence="8">
    <location>
        <begin position="416"/>
        <end position="447"/>
    </location>
</feature>
<proteinExistence type="predicted"/>
<comment type="caution">
    <text evidence="9">The sequence shown here is derived from an EMBL/GenBank/DDBJ whole genome shotgun (WGS) entry which is preliminary data.</text>
</comment>
<evidence type="ECO:0000256" key="6">
    <source>
        <dbReference type="ARBA" id="ARBA00022807"/>
    </source>
</evidence>
<dbReference type="VEuPathDB" id="FungiDB:P175DRAFT_0516960"/>
<keyword evidence="5" id="KW-0378">Hydrolase</keyword>
<evidence type="ECO:0000259" key="8">
    <source>
        <dbReference type="Pfam" id="PF12359"/>
    </source>
</evidence>
<sequence>MLSTRTTQPLLNLSQLPCLTPITIFQQLRSTSHHPLGPDMKELLTSYGMAIVKLQKFLRLKEAFLKQDRGRLNQEQNNPGHVNWDPINLSDWLLLEIDANIQIRQDQVTIALEMISPTLGSNSVLQINMGQGKTSVIMPMVAAVLADRDMLSRLLVPKALLSQAAQILQSRLRGLLGREIIHIPFSRRTQATVSLIQEYRKLHENILHNSGIILGVPEHILSFKLSGLQRLSDSKIKEAVDMIEMQEWMNKVCRDILDECDFTLAVKTQLIYPGGAQLAEVAMTILGLVSQHLKDLACDYPQSMDVMERNSTGFPIAYILRKDVEEALIRKIVGDICSGRTSILPLRDCTERAKQAIKIFISQERVEVPIAKRIAKLFPDIPNARKNVYLLRGLLVHGILILCLKKRWNVQYGLHHRQDPIAVPFHAKGVPSDQAEWGHPDVAILFTCLAFYYEGLSPSQLKQSLEAVLKSDHPATEYDRWTHGSTSLPEALRHWNVITVDDEGQVGEIWRHLCFTTTVINHFLSNFVFPLHAKQFATKLQASGWDVLLYNQSLRPGITTGFSGTNDNRRLLPLTIEQYDLPGLSHTNAEVLTYLLQKRNREYCVAADRDGRRLSEVGLLKYLRKSGIRILIDAGAFIMEMDNLTVAKAWLIEDPHAQGAVYFSEDNKPWRVPLLASPFADDMGNCVVYLDEAHTRGTDLKLPSDAKGALTLGLGQTKDHTVQAAMRLRQLGTTQSVAFVAPPEVHQSILDVCNKQAGIILESSDVVTWLLDQTCTNNRELQALYFSQGMDFCRRMQAAMTHKKFLSSSTHRKSYLDILQQPDGKVGVLMQELRQRRQQSQGYESITSSALEEVEQEREVAYEIEEEREVQRPRRPKALKFAGLHPSILKFAQGDFLALDDVTKASEILESTQLGLTYKIQGSCLVPRLFLSVEFTRTIKLKKDEKQDSYTRPVNWLLFNTRIEIALVIIPEEAEELIPIMRNLVSSDVHLIVYAAPVSRSMLNFNDLTYYALPSLPEGWKPPSWLPFELGILAGRLYFEFNEYHELLDRLHSVSETADDKNAKCSSVWAIAKSRLGFLQEWLSVCRQGQDITHTLMGYVCQDLQLRSDHPFFASTVITGQDADKGSGLGSIRYNSRKDKEEDYYSSDNGDEMMIMEEYEDEGSDHADDYAVGID</sequence>
<evidence type="ECO:0000256" key="5">
    <source>
        <dbReference type="ARBA" id="ARBA00022801"/>
    </source>
</evidence>
<evidence type="ECO:0000313" key="10">
    <source>
        <dbReference type="Proteomes" id="UP000244073"/>
    </source>
</evidence>
<evidence type="ECO:0000313" key="9">
    <source>
        <dbReference type="EMBL" id="PTU19912.1"/>
    </source>
</evidence>
<dbReference type="InterPro" id="IPR022099">
    <property type="entry name" value="DUF3638"/>
</dbReference>
<dbReference type="OrthoDB" id="3182339at2759"/>